<accession>A0A6I6LBX7</accession>
<protein>
    <submittedName>
        <fullName evidence="2">Uncharacterized protein</fullName>
    </submittedName>
</protein>
<dbReference type="KEGG" id="slaa:EUU25_16070"/>
<dbReference type="EMBL" id="CP035733">
    <property type="protein sequence ID" value="QGY81998.1"/>
    <property type="molecule type" value="Genomic_DNA"/>
</dbReference>
<organism evidence="2 3">
    <name type="scientific">Sphingorhabdus lacus</name>
    <dbReference type="NCBI Taxonomy" id="392610"/>
    <lineage>
        <taxon>Bacteria</taxon>
        <taxon>Pseudomonadati</taxon>
        <taxon>Pseudomonadota</taxon>
        <taxon>Alphaproteobacteria</taxon>
        <taxon>Sphingomonadales</taxon>
        <taxon>Sphingomonadaceae</taxon>
        <taxon>Sphingorhabdus</taxon>
    </lineage>
</organism>
<dbReference type="AlphaFoldDB" id="A0A6I6LBX7"/>
<dbReference type="Proteomes" id="UP000428803">
    <property type="component" value="Chromosome"/>
</dbReference>
<evidence type="ECO:0000313" key="2">
    <source>
        <dbReference type="EMBL" id="QGY81998.1"/>
    </source>
</evidence>
<evidence type="ECO:0000313" key="3">
    <source>
        <dbReference type="Proteomes" id="UP000428803"/>
    </source>
</evidence>
<feature type="region of interest" description="Disordered" evidence="1">
    <location>
        <begin position="24"/>
        <end position="64"/>
    </location>
</feature>
<keyword evidence="3" id="KW-1185">Reference proteome</keyword>
<evidence type="ECO:0000256" key="1">
    <source>
        <dbReference type="SAM" id="MobiDB-lite"/>
    </source>
</evidence>
<reference evidence="3" key="1">
    <citation type="submission" date="2019-01" db="EMBL/GenBank/DDBJ databases">
        <title>Sphingorhabdus lacus sp.nov., isolated from an oligotrophic freshwater lake.</title>
        <authorList>
            <person name="Park M."/>
        </authorList>
    </citation>
    <scope>NUCLEOTIDE SEQUENCE [LARGE SCALE GENOMIC DNA]</scope>
    <source>
        <strain evidence="3">IMCC1753</strain>
    </source>
</reference>
<proteinExistence type="predicted"/>
<gene>
    <name evidence="2" type="ORF">EUU25_16070</name>
</gene>
<sequence>MSGTVLVALVSVAICLGVVFKVASGGQKTQGKKRDDGTGGSVSSGGSSDCGPTDAGGCDGGGGD</sequence>
<dbReference type="RefSeq" id="WP_158902798.1">
    <property type="nucleotide sequence ID" value="NZ_CP035733.1"/>
</dbReference>
<name>A0A6I6LBX7_9SPHN</name>
<feature type="compositionally biased region" description="Low complexity" evidence="1">
    <location>
        <begin position="44"/>
        <end position="56"/>
    </location>
</feature>